<accession>A0A9N8WC09</accession>
<dbReference type="AlphaFoldDB" id="A0A9N8WC09"/>
<proteinExistence type="predicted"/>
<dbReference type="FunFam" id="3.40.50.150:FF:000195">
    <property type="entry name" value="Methyltransferase domain containing protein"/>
    <property type="match status" value="1"/>
</dbReference>
<feature type="domain" description="Methyltransferase type 11" evidence="3">
    <location>
        <begin position="59"/>
        <end position="144"/>
    </location>
</feature>
<dbReference type="GO" id="GO:0030488">
    <property type="term" value="P:tRNA methylation"/>
    <property type="evidence" value="ECO:0007669"/>
    <property type="project" value="TreeGrafter"/>
</dbReference>
<dbReference type="Proteomes" id="UP000789706">
    <property type="component" value="Unassembled WGS sequence"/>
</dbReference>
<keyword evidence="2" id="KW-0808">Transferase</keyword>
<dbReference type="GO" id="GO:0005737">
    <property type="term" value="C:cytoplasm"/>
    <property type="evidence" value="ECO:0007669"/>
    <property type="project" value="TreeGrafter"/>
</dbReference>
<evidence type="ECO:0000256" key="2">
    <source>
        <dbReference type="ARBA" id="ARBA00022679"/>
    </source>
</evidence>
<name>A0A9N8WC09_9GLOM</name>
<dbReference type="Gene3D" id="3.40.50.150">
    <property type="entry name" value="Vaccinia Virus protein VP39"/>
    <property type="match status" value="1"/>
</dbReference>
<dbReference type="GO" id="GO:0106335">
    <property type="term" value="F:tRNA (5-carboxymethyluridine(34)-5-O)-methyltransferase activity"/>
    <property type="evidence" value="ECO:0007669"/>
    <property type="project" value="TreeGrafter"/>
</dbReference>
<evidence type="ECO:0000259" key="3">
    <source>
        <dbReference type="Pfam" id="PF08241"/>
    </source>
</evidence>
<organism evidence="4 5">
    <name type="scientific">Diversispora eburnea</name>
    <dbReference type="NCBI Taxonomy" id="1213867"/>
    <lineage>
        <taxon>Eukaryota</taxon>
        <taxon>Fungi</taxon>
        <taxon>Fungi incertae sedis</taxon>
        <taxon>Mucoromycota</taxon>
        <taxon>Glomeromycotina</taxon>
        <taxon>Glomeromycetes</taxon>
        <taxon>Diversisporales</taxon>
        <taxon>Diversisporaceae</taxon>
        <taxon>Diversispora</taxon>
    </lineage>
</organism>
<gene>
    <name evidence="4" type="ORF">DEBURN_LOCUS3571</name>
</gene>
<dbReference type="InterPro" id="IPR029063">
    <property type="entry name" value="SAM-dependent_MTases_sf"/>
</dbReference>
<dbReference type="InterPro" id="IPR051422">
    <property type="entry name" value="AlkB_tRNA_MeTrf/Diox"/>
</dbReference>
<dbReference type="GO" id="GO:0005634">
    <property type="term" value="C:nucleus"/>
    <property type="evidence" value="ECO:0007669"/>
    <property type="project" value="TreeGrafter"/>
</dbReference>
<dbReference type="InterPro" id="IPR013216">
    <property type="entry name" value="Methyltransf_11"/>
</dbReference>
<dbReference type="PANTHER" id="PTHR13069:SF21">
    <property type="entry name" value="ALKYLATED DNA REPAIR PROTEIN ALKB HOMOLOG 8"/>
    <property type="match status" value="1"/>
</dbReference>
<dbReference type="SUPFAM" id="SSF53335">
    <property type="entry name" value="S-adenosyl-L-methionine-dependent methyltransferases"/>
    <property type="match status" value="1"/>
</dbReference>
<protein>
    <submittedName>
        <fullName evidence="4">5940_t:CDS:1</fullName>
    </submittedName>
</protein>
<dbReference type="EMBL" id="CAJVPK010000230">
    <property type="protein sequence ID" value="CAG8479308.1"/>
    <property type="molecule type" value="Genomic_DNA"/>
</dbReference>
<dbReference type="OrthoDB" id="271595at2759"/>
<comment type="caution">
    <text evidence="4">The sequence shown here is derived from an EMBL/GenBank/DDBJ whole genome shotgun (WGS) entry which is preliminary data.</text>
</comment>
<dbReference type="CDD" id="cd02440">
    <property type="entry name" value="AdoMet_MTases"/>
    <property type="match status" value="1"/>
</dbReference>
<reference evidence="4" key="1">
    <citation type="submission" date="2021-06" db="EMBL/GenBank/DDBJ databases">
        <authorList>
            <person name="Kallberg Y."/>
            <person name="Tangrot J."/>
            <person name="Rosling A."/>
        </authorList>
    </citation>
    <scope>NUCLEOTIDE SEQUENCE</scope>
    <source>
        <strain evidence="4">AZ414A</strain>
    </source>
</reference>
<evidence type="ECO:0000256" key="1">
    <source>
        <dbReference type="ARBA" id="ARBA00022603"/>
    </source>
</evidence>
<evidence type="ECO:0000313" key="5">
    <source>
        <dbReference type="Proteomes" id="UP000789706"/>
    </source>
</evidence>
<dbReference type="GO" id="GO:0002098">
    <property type="term" value="P:tRNA wobble uridine modification"/>
    <property type="evidence" value="ECO:0007669"/>
    <property type="project" value="TreeGrafter"/>
</dbReference>
<dbReference type="GO" id="GO:0000049">
    <property type="term" value="F:tRNA binding"/>
    <property type="evidence" value="ECO:0007669"/>
    <property type="project" value="TreeGrafter"/>
</dbReference>
<dbReference type="Pfam" id="PF08241">
    <property type="entry name" value="Methyltransf_11"/>
    <property type="match status" value="1"/>
</dbReference>
<evidence type="ECO:0000313" key="4">
    <source>
        <dbReference type="EMBL" id="CAG8479308.1"/>
    </source>
</evidence>
<keyword evidence="5" id="KW-1185">Reference proteome</keyword>
<dbReference type="GO" id="GO:0008757">
    <property type="term" value="F:S-adenosylmethionine-dependent methyltransferase activity"/>
    <property type="evidence" value="ECO:0007669"/>
    <property type="project" value="InterPro"/>
</dbReference>
<sequence length="231" mass="26784">MSNKVVIDTEQISDVVKEQQYVHEVYQAIAPHFSQTRYKPWPLVELFLKELDVGSLGADIGCGNGKYLDVNKNVFMIGSSKLIDICVSRKFESIVCDALNLPFRNECFDFIISIAVIHHFTTPERRIAAIEELFRIVKPGSLVLIYVWALEQDARRKFDKEHQDVIVPWVIPASKNDPDRKEEAIYQRYYHLFKKGELDNLILNTGKAQIIKTDYDKDNWYVVARKKSCNK</sequence>
<dbReference type="PANTHER" id="PTHR13069">
    <property type="entry name" value="ALKYLATED DNA REPAIR PROTEIN ALKB HOMOLOG 8"/>
    <property type="match status" value="1"/>
</dbReference>
<keyword evidence="1" id="KW-0489">Methyltransferase</keyword>